<comment type="caution">
    <text evidence="1">The sequence shown here is derived from an EMBL/GenBank/DDBJ whole genome shotgun (WGS) entry which is preliminary data.</text>
</comment>
<dbReference type="EMBL" id="CAXAMN010016668">
    <property type="protein sequence ID" value="CAK9048753.1"/>
    <property type="molecule type" value="Genomic_DNA"/>
</dbReference>
<gene>
    <name evidence="1" type="ORF">CCMP2556_LOCUS25069</name>
</gene>
<evidence type="ECO:0000313" key="2">
    <source>
        <dbReference type="Proteomes" id="UP001642484"/>
    </source>
</evidence>
<organism evidence="1 2">
    <name type="scientific">Durusdinium trenchii</name>
    <dbReference type="NCBI Taxonomy" id="1381693"/>
    <lineage>
        <taxon>Eukaryota</taxon>
        <taxon>Sar</taxon>
        <taxon>Alveolata</taxon>
        <taxon>Dinophyceae</taxon>
        <taxon>Suessiales</taxon>
        <taxon>Symbiodiniaceae</taxon>
        <taxon>Durusdinium</taxon>
    </lineage>
</organism>
<evidence type="ECO:0000313" key="1">
    <source>
        <dbReference type="EMBL" id="CAK9048753.1"/>
    </source>
</evidence>
<name>A0ABP0MCD8_9DINO</name>
<reference evidence="1 2" key="1">
    <citation type="submission" date="2024-02" db="EMBL/GenBank/DDBJ databases">
        <authorList>
            <person name="Chen Y."/>
            <person name="Shah S."/>
            <person name="Dougan E. K."/>
            <person name="Thang M."/>
            <person name="Chan C."/>
        </authorList>
    </citation>
    <scope>NUCLEOTIDE SEQUENCE [LARGE SCALE GENOMIC DNA]</scope>
</reference>
<proteinExistence type="predicted"/>
<keyword evidence="2" id="KW-1185">Reference proteome</keyword>
<sequence>MHCAQYKSARFDLLDNNQPSNRHSNFMDLTHTSGYALAVLFLLRAKPGDFASHFGIKCASFSKMNIGTSRRSACGPVGHSEHRSVQIANNLLERTCALVLLVTALGGAWSVEQPSGSLLEFYPVWREVIQHIFSCGSTTSVQCVKWWMAHYSSKTAKRHYCYSNTASILKIDKGKLQGWKSKHPGIKTADRYRDGSGKLRYKGTVHLRGTENYPVPFARAVVDLVEEMKATAEGQPQLPPRELLPPAIETFTTAGWEESDTWQFADFIPVYNYLRRCKHLVVPREWQTLLPIKLHETTVV</sequence>
<dbReference type="Proteomes" id="UP001642484">
    <property type="component" value="Unassembled WGS sequence"/>
</dbReference>
<accession>A0ABP0MCD8</accession>
<protein>
    <submittedName>
        <fullName evidence="1">Uncharacterized protein</fullName>
    </submittedName>
</protein>